<keyword evidence="1" id="KW-0808">Transferase</keyword>
<dbReference type="InterPro" id="IPR011009">
    <property type="entry name" value="Kinase-like_dom_sf"/>
</dbReference>
<dbReference type="GO" id="GO:0004674">
    <property type="term" value="F:protein serine/threonine kinase activity"/>
    <property type="evidence" value="ECO:0007669"/>
    <property type="project" value="UniProtKB-KW"/>
</dbReference>
<dbReference type="InterPro" id="IPR000719">
    <property type="entry name" value="Prot_kinase_dom"/>
</dbReference>
<dbReference type="InterPro" id="IPR001245">
    <property type="entry name" value="Ser-Thr/Tyr_kinase_cat_dom"/>
</dbReference>
<dbReference type="InterPro" id="IPR017441">
    <property type="entry name" value="Protein_kinase_ATP_BS"/>
</dbReference>
<name>A0A0V1Q5I8_9ASCO</name>
<evidence type="ECO:0000256" key="2">
    <source>
        <dbReference type="ARBA" id="ARBA00022741"/>
    </source>
</evidence>
<dbReference type="GO" id="GO:0030447">
    <property type="term" value="P:filamentous growth"/>
    <property type="evidence" value="ECO:0007669"/>
    <property type="project" value="UniProtKB-ARBA"/>
</dbReference>
<evidence type="ECO:0000259" key="5">
    <source>
        <dbReference type="PROSITE" id="PS50011"/>
    </source>
</evidence>
<evidence type="ECO:0000313" key="6">
    <source>
        <dbReference type="EMBL" id="KSA03709.1"/>
    </source>
</evidence>
<reference evidence="6 7" key="1">
    <citation type="submission" date="2015-11" db="EMBL/GenBank/DDBJ databases">
        <title>The genome of Debaryomyces fabryi.</title>
        <authorList>
            <person name="Tafer H."/>
            <person name="Lopandic K."/>
        </authorList>
    </citation>
    <scope>NUCLEOTIDE SEQUENCE [LARGE SCALE GENOMIC DNA]</scope>
    <source>
        <strain evidence="6 7">CBS 789</strain>
    </source>
</reference>
<keyword evidence="3 4" id="KW-0067">ATP-binding</keyword>
<dbReference type="GO" id="GO:0005524">
    <property type="term" value="F:ATP binding"/>
    <property type="evidence" value="ECO:0007669"/>
    <property type="project" value="UniProtKB-UniRule"/>
</dbReference>
<sequence>MSNFIKNYPVKQSKSIEDHNLKKNEHTIYKDANFSINSRYQIQNILGKGSYGTVCSAIDTRSSNGDETLQLAIKKVSSIFKREVLMKRAVRELKLMRHFKGHRNVTIYQFAILTELILTQR</sequence>
<gene>
    <name evidence="6" type="ORF">AC631_00521</name>
</gene>
<evidence type="ECO:0000256" key="3">
    <source>
        <dbReference type="ARBA" id="ARBA00022840"/>
    </source>
</evidence>
<dbReference type="Pfam" id="PF07714">
    <property type="entry name" value="PK_Tyr_Ser-Thr"/>
    <property type="match status" value="1"/>
</dbReference>
<dbReference type="RefSeq" id="XP_015469811.1">
    <property type="nucleotide sequence ID" value="XM_015609351.1"/>
</dbReference>
<accession>A0A0V1Q5I8</accession>
<keyword evidence="2 4" id="KW-0547">Nucleotide-binding</keyword>
<protein>
    <recommendedName>
        <fullName evidence="5">Protein kinase domain-containing protein</fullName>
    </recommendedName>
</protein>
<feature type="domain" description="Protein kinase" evidence="5">
    <location>
        <begin position="40"/>
        <end position="121"/>
    </location>
</feature>
<keyword evidence="1" id="KW-0418">Kinase</keyword>
<dbReference type="PROSITE" id="PS00107">
    <property type="entry name" value="PROTEIN_KINASE_ATP"/>
    <property type="match status" value="1"/>
</dbReference>
<dbReference type="InterPro" id="IPR050117">
    <property type="entry name" value="MAPK"/>
</dbReference>
<evidence type="ECO:0000256" key="4">
    <source>
        <dbReference type="PROSITE-ProRule" id="PRU10141"/>
    </source>
</evidence>
<keyword evidence="1" id="KW-0723">Serine/threonine-protein kinase</keyword>
<organism evidence="6 7">
    <name type="scientific">Debaryomyces fabryi</name>
    <dbReference type="NCBI Taxonomy" id="58627"/>
    <lineage>
        <taxon>Eukaryota</taxon>
        <taxon>Fungi</taxon>
        <taxon>Dikarya</taxon>
        <taxon>Ascomycota</taxon>
        <taxon>Saccharomycotina</taxon>
        <taxon>Pichiomycetes</taxon>
        <taxon>Debaryomycetaceae</taxon>
        <taxon>Debaryomyces</taxon>
    </lineage>
</organism>
<evidence type="ECO:0000256" key="1">
    <source>
        <dbReference type="ARBA" id="ARBA00022527"/>
    </source>
</evidence>
<comment type="caution">
    <text evidence="6">The sequence shown here is derived from an EMBL/GenBank/DDBJ whole genome shotgun (WGS) entry which is preliminary data.</text>
</comment>
<dbReference type="SUPFAM" id="SSF56112">
    <property type="entry name" value="Protein kinase-like (PK-like)"/>
    <property type="match status" value="1"/>
</dbReference>
<proteinExistence type="predicted"/>
<feature type="binding site" evidence="4">
    <location>
        <position position="75"/>
    </location>
    <ligand>
        <name>ATP</name>
        <dbReference type="ChEBI" id="CHEBI:30616"/>
    </ligand>
</feature>
<evidence type="ECO:0000313" key="7">
    <source>
        <dbReference type="Proteomes" id="UP000054251"/>
    </source>
</evidence>
<dbReference type="PROSITE" id="PS50011">
    <property type="entry name" value="PROTEIN_KINASE_DOM"/>
    <property type="match status" value="1"/>
</dbReference>
<dbReference type="Proteomes" id="UP000054251">
    <property type="component" value="Unassembled WGS sequence"/>
</dbReference>
<dbReference type="GeneID" id="26837530"/>
<dbReference type="AlphaFoldDB" id="A0A0V1Q5I8"/>
<dbReference type="PANTHER" id="PTHR24055">
    <property type="entry name" value="MITOGEN-ACTIVATED PROTEIN KINASE"/>
    <property type="match status" value="1"/>
</dbReference>
<dbReference type="OrthoDB" id="192887at2759"/>
<keyword evidence="7" id="KW-1185">Reference proteome</keyword>
<dbReference type="EMBL" id="LMYN01000006">
    <property type="protein sequence ID" value="KSA03709.1"/>
    <property type="molecule type" value="Genomic_DNA"/>
</dbReference>
<dbReference type="Gene3D" id="3.30.200.20">
    <property type="entry name" value="Phosphorylase Kinase, domain 1"/>
    <property type="match status" value="1"/>
</dbReference>